<dbReference type="RefSeq" id="WP_188664678.1">
    <property type="nucleotide sequence ID" value="NZ_BMJI01000001.1"/>
</dbReference>
<feature type="domain" description="IclR-ED" evidence="5">
    <location>
        <begin position="72"/>
        <end position="249"/>
    </location>
</feature>
<dbReference type="InterPro" id="IPR036388">
    <property type="entry name" value="WH-like_DNA-bd_sf"/>
</dbReference>
<dbReference type="EMBL" id="BMJI01000001">
    <property type="protein sequence ID" value="GGC78192.1"/>
    <property type="molecule type" value="Genomic_DNA"/>
</dbReference>
<evidence type="ECO:0000259" key="5">
    <source>
        <dbReference type="PROSITE" id="PS51078"/>
    </source>
</evidence>
<dbReference type="InterPro" id="IPR014757">
    <property type="entry name" value="Tscrpt_reg_IclR_C"/>
</dbReference>
<evidence type="ECO:0000313" key="6">
    <source>
        <dbReference type="EMBL" id="GGC78192.1"/>
    </source>
</evidence>
<dbReference type="Gene3D" id="1.10.10.10">
    <property type="entry name" value="Winged helix-like DNA-binding domain superfamily/Winged helix DNA-binding domain"/>
    <property type="match status" value="1"/>
</dbReference>
<dbReference type="InterPro" id="IPR036390">
    <property type="entry name" value="WH_DNA-bd_sf"/>
</dbReference>
<dbReference type="InterPro" id="IPR029016">
    <property type="entry name" value="GAF-like_dom_sf"/>
</dbReference>
<reference evidence="7" key="1">
    <citation type="journal article" date="2019" name="Int. J. Syst. Evol. Microbiol.">
        <title>The Global Catalogue of Microorganisms (GCM) 10K type strain sequencing project: providing services to taxonomists for standard genome sequencing and annotation.</title>
        <authorList>
            <consortium name="The Broad Institute Genomics Platform"/>
            <consortium name="The Broad Institute Genome Sequencing Center for Infectious Disease"/>
            <person name="Wu L."/>
            <person name="Ma J."/>
        </authorList>
    </citation>
    <scope>NUCLEOTIDE SEQUENCE [LARGE SCALE GENOMIC DNA]</scope>
    <source>
        <strain evidence="7">CGMCC 1.15480</strain>
    </source>
</reference>
<organism evidence="6 7">
    <name type="scientific">Tersicoccus solisilvae</name>
    <dbReference type="NCBI Taxonomy" id="1882339"/>
    <lineage>
        <taxon>Bacteria</taxon>
        <taxon>Bacillati</taxon>
        <taxon>Actinomycetota</taxon>
        <taxon>Actinomycetes</taxon>
        <taxon>Micrococcales</taxon>
        <taxon>Micrococcaceae</taxon>
        <taxon>Tersicoccus</taxon>
    </lineage>
</organism>
<keyword evidence="7" id="KW-1185">Reference proteome</keyword>
<keyword evidence="3" id="KW-0804">Transcription</keyword>
<feature type="domain" description="HTH iclR-type" evidence="4">
    <location>
        <begin position="10"/>
        <end position="71"/>
    </location>
</feature>
<evidence type="ECO:0000256" key="1">
    <source>
        <dbReference type="ARBA" id="ARBA00023015"/>
    </source>
</evidence>
<gene>
    <name evidence="6" type="ORF">GCM10011512_00900</name>
</gene>
<proteinExistence type="predicted"/>
<dbReference type="PANTHER" id="PTHR30136">
    <property type="entry name" value="HELIX-TURN-HELIX TRANSCRIPTIONAL REGULATOR, ICLR FAMILY"/>
    <property type="match status" value="1"/>
</dbReference>
<comment type="caution">
    <text evidence="6">The sequence shown here is derived from an EMBL/GenBank/DDBJ whole genome shotgun (WGS) entry which is preliminary data.</text>
</comment>
<dbReference type="PROSITE" id="PS51078">
    <property type="entry name" value="ICLR_ED"/>
    <property type="match status" value="1"/>
</dbReference>
<name>A0ABQ1NIW5_9MICC</name>
<dbReference type="SUPFAM" id="SSF46785">
    <property type="entry name" value="Winged helix' DNA-binding domain"/>
    <property type="match status" value="1"/>
</dbReference>
<dbReference type="InterPro" id="IPR050707">
    <property type="entry name" value="HTH_MetabolicPath_Reg"/>
</dbReference>
<dbReference type="Gene3D" id="3.30.450.40">
    <property type="match status" value="1"/>
</dbReference>
<dbReference type="Proteomes" id="UP000597761">
    <property type="component" value="Unassembled WGS sequence"/>
</dbReference>
<dbReference type="PROSITE" id="PS51077">
    <property type="entry name" value="HTH_ICLR"/>
    <property type="match status" value="1"/>
</dbReference>
<dbReference type="PANTHER" id="PTHR30136:SF24">
    <property type="entry name" value="HTH-TYPE TRANSCRIPTIONAL REPRESSOR ALLR"/>
    <property type="match status" value="1"/>
</dbReference>
<accession>A0ABQ1NIW5</accession>
<dbReference type="InterPro" id="IPR005471">
    <property type="entry name" value="Tscrpt_reg_IclR_N"/>
</dbReference>
<dbReference type="Pfam" id="PF09339">
    <property type="entry name" value="HTH_IclR"/>
    <property type="match status" value="1"/>
</dbReference>
<dbReference type="SMART" id="SM00346">
    <property type="entry name" value="HTH_ICLR"/>
    <property type="match status" value="1"/>
</dbReference>
<keyword evidence="1" id="KW-0805">Transcription regulation</keyword>
<evidence type="ECO:0000313" key="7">
    <source>
        <dbReference type="Proteomes" id="UP000597761"/>
    </source>
</evidence>
<evidence type="ECO:0000259" key="4">
    <source>
        <dbReference type="PROSITE" id="PS51077"/>
    </source>
</evidence>
<sequence length="270" mass="29505">MSGGSREPGRTVTSRVLAVLEAFETERRSLTLTEIADHAQLPLSTAHRLVGELTDWGMLSRNAAGRYQVGIRLWELAQNAGRALRETARPFLQDLYSLTGETAHLAVRQGGEALYIDRVYGTKRVPRAARVGGRLPLHATAVGKVLLAFEEDWVREAYLAGDLEQRTAHTHVHPGRLADELVRIRAQGYATTAGEVREGSCSIAVPVFHTGRLGAAIGVVMPSNQADTMHRYLPTLRGVSGRLERATAHIPLETLLTAVTPGADRPRRSR</sequence>
<evidence type="ECO:0000256" key="2">
    <source>
        <dbReference type="ARBA" id="ARBA00023125"/>
    </source>
</evidence>
<dbReference type="Pfam" id="PF01614">
    <property type="entry name" value="IclR_C"/>
    <property type="match status" value="1"/>
</dbReference>
<keyword evidence="2" id="KW-0238">DNA-binding</keyword>
<protein>
    <submittedName>
        <fullName evidence="6">Transcriptional regulator</fullName>
    </submittedName>
</protein>
<evidence type="ECO:0000256" key="3">
    <source>
        <dbReference type="ARBA" id="ARBA00023163"/>
    </source>
</evidence>
<dbReference type="SUPFAM" id="SSF55781">
    <property type="entry name" value="GAF domain-like"/>
    <property type="match status" value="1"/>
</dbReference>